<evidence type="ECO:0000313" key="1">
    <source>
        <dbReference type="EMBL" id="MBB5979609.1"/>
    </source>
</evidence>
<name>A0A841DP78_9ACTN</name>
<dbReference type="Proteomes" id="UP000558997">
    <property type="component" value="Unassembled WGS sequence"/>
</dbReference>
<dbReference type="EMBL" id="JACHNF010000001">
    <property type="protein sequence ID" value="MBB5979609.1"/>
    <property type="molecule type" value="Genomic_DNA"/>
</dbReference>
<accession>A0A841DP78</accession>
<dbReference type="RefSeq" id="WP_184834709.1">
    <property type="nucleotide sequence ID" value="NZ_BAAAVN010000006.1"/>
</dbReference>
<organism evidence="1 2">
    <name type="scientific">Kribbella solani</name>
    <dbReference type="NCBI Taxonomy" id="236067"/>
    <lineage>
        <taxon>Bacteria</taxon>
        <taxon>Bacillati</taxon>
        <taxon>Actinomycetota</taxon>
        <taxon>Actinomycetes</taxon>
        <taxon>Propionibacteriales</taxon>
        <taxon>Kribbellaceae</taxon>
        <taxon>Kribbella</taxon>
    </lineage>
</organism>
<comment type="caution">
    <text evidence="1">The sequence shown here is derived from an EMBL/GenBank/DDBJ whole genome shotgun (WGS) entry which is preliminary data.</text>
</comment>
<keyword evidence="2" id="KW-1185">Reference proteome</keyword>
<protein>
    <submittedName>
        <fullName evidence="1">Uncharacterized protein</fullName>
    </submittedName>
</protein>
<gene>
    <name evidence="1" type="ORF">HDA44_002950</name>
</gene>
<reference evidence="1 2" key="1">
    <citation type="submission" date="2020-08" db="EMBL/GenBank/DDBJ databases">
        <title>Sequencing the genomes of 1000 actinobacteria strains.</title>
        <authorList>
            <person name="Klenk H.-P."/>
        </authorList>
    </citation>
    <scope>NUCLEOTIDE SEQUENCE [LARGE SCALE GENOMIC DNA]</scope>
    <source>
        <strain evidence="1 2">DSM 17294</strain>
    </source>
</reference>
<dbReference type="AlphaFoldDB" id="A0A841DP78"/>
<evidence type="ECO:0000313" key="2">
    <source>
        <dbReference type="Proteomes" id="UP000558997"/>
    </source>
</evidence>
<proteinExistence type="predicted"/>
<sequence length="283" mass="29402">MRDVAEQRLRAVDAAMQGTVAFKAVPLAASVDDPLVARGLNPVNPCACVTEPCPCDGYDHGNTIVWMPRQYAVGGTETGTYDAAGSQIMEYQVPAAEALFLDSFEPISAAGLAGKLRSRPGARPKLSDTDEAPAGEQFEQQVGKSVVEMFDLLVRQAAAAELYAQTGPGQRTLSAQVRNLIPAMVERFAAYDQATLINRLTAGGATSEAIAALSTKSGSYGGLREMLLAKLNAPGAAFEAEDTTASCWLSVGLIVAGVLIAPKMPVLAGFAIGFGTTTAAGTC</sequence>